<accession>A0A1M7JXM7</accession>
<evidence type="ECO:0000313" key="1">
    <source>
        <dbReference type="EMBL" id="SHM57671.1"/>
    </source>
</evidence>
<evidence type="ECO:0000313" key="2">
    <source>
        <dbReference type="Proteomes" id="UP000183983"/>
    </source>
</evidence>
<sequence>MKNPKREVITVVSESVCSEQSSVRDLDLCEEPPVSHTALPAPSALMVKTFGSTIRDLTFNGYLR</sequence>
<dbReference type="STRING" id="1190415.SAMN05216593_101606"/>
<protein>
    <submittedName>
        <fullName evidence="1">Uncharacterized protein</fullName>
    </submittedName>
</protein>
<dbReference type="AlphaFoldDB" id="A0A1M7JXM7"/>
<proteinExistence type="predicted"/>
<dbReference type="Proteomes" id="UP000183983">
    <property type="component" value="Unassembled WGS sequence"/>
</dbReference>
<dbReference type="EMBL" id="FRDA01000001">
    <property type="protein sequence ID" value="SHM57671.1"/>
    <property type="molecule type" value="Genomic_DNA"/>
</dbReference>
<organism evidence="1 2">
    <name type="scientific">Pseudomonas asturiensis</name>
    <dbReference type="NCBI Taxonomy" id="1190415"/>
    <lineage>
        <taxon>Bacteria</taxon>
        <taxon>Pseudomonadati</taxon>
        <taxon>Pseudomonadota</taxon>
        <taxon>Gammaproteobacteria</taxon>
        <taxon>Pseudomonadales</taxon>
        <taxon>Pseudomonadaceae</taxon>
        <taxon>Pseudomonas</taxon>
    </lineage>
</organism>
<reference evidence="1 2" key="1">
    <citation type="submission" date="2016-11" db="EMBL/GenBank/DDBJ databases">
        <authorList>
            <person name="Jaros S."/>
            <person name="Januszkiewicz K."/>
            <person name="Wedrychowicz H."/>
        </authorList>
    </citation>
    <scope>NUCLEOTIDE SEQUENCE [LARGE SCALE GENOMIC DNA]</scope>
    <source>
        <strain evidence="1 2">LMG 26898</strain>
    </source>
</reference>
<name>A0A1M7JXM7_9PSED</name>
<gene>
    <name evidence="1" type="ORF">SAMN05216593_101606</name>
</gene>